<dbReference type="Proteomes" id="UP000772812">
    <property type="component" value="Unassembled WGS sequence"/>
</dbReference>
<proteinExistence type="predicted"/>
<organism evidence="7 8">
    <name type="scientific">Persephonella atlantica</name>
    <dbReference type="NCBI Taxonomy" id="2699429"/>
    <lineage>
        <taxon>Bacteria</taxon>
        <taxon>Pseudomonadati</taxon>
        <taxon>Aquificota</taxon>
        <taxon>Aquificia</taxon>
        <taxon>Aquificales</taxon>
        <taxon>Hydrogenothermaceae</taxon>
        <taxon>Persephonella</taxon>
    </lineage>
</organism>
<name>A0ABS1GH18_9AQUI</name>
<dbReference type="RefSeq" id="WP_200673607.1">
    <property type="nucleotide sequence ID" value="NZ_JAACYA010000001.1"/>
</dbReference>
<keyword evidence="8" id="KW-1185">Reference proteome</keyword>
<evidence type="ECO:0000313" key="8">
    <source>
        <dbReference type="Proteomes" id="UP000772812"/>
    </source>
</evidence>
<gene>
    <name evidence="7" type="ORF">GWK41_03970</name>
</gene>
<evidence type="ECO:0000256" key="5">
    <source>
        <dbReference type="ARBA" id="ARBA00023288"/>
    </source>
</evidence>
<sequence length="239" mass="26700">MRLFILTVFLFVISCSGIKHSAETSQKGFNEAVRYEGLKARVSVVVFCKANRCDKKLASSVKDLLINELVPSNRFVMLERGEGLKEIKKEILLSQSEVIDIKRAVPAGLLESADILIVGAITSVKPDSTIFFVPVLLPWREGGRQHITGGLLEFRKSYIQMIVRLVDVRTGRIIKSVTGEGEFTRWNVLFGEGAFKEGGAVGGVALSSRTPIEKAVFDLVKKISKEIIYSIPEKYYRYR</sequence>
<keyword evidence="5" id="KW-0449">Lipoprotein</keyword>
<dbReference type="PROSITE" id="PS51257">
    <property type="entry name" value="PROKAR_LIPOPROTEIN"/>
    <property type="match status" value="1"/>
</dbReference>
<keyword evidence="2 6" id="KW-0732">Signal</keyword>
<evidence type="ECO:0000256" key="6">
    <source>
        <dbReference type="SAM" id="SignalP"/>
    </source>
</evidence>
<dbReference type="PANTHER" id="PTHR41164">
    <property type="entry name" value="CURLI PRODUCTION ASSEMBLY/TRANSPORT COMPONENT CSGG"/>
    <property type="match status" value="1"/>
</dbReference>
<dbReference type="Gene3D" id="3.40.50.10610">
    <property type="entry name" value="ABC-type transport auxiliary lipoprotein component"/>
    <property type="match status" value="1"/>
</dbReference>
<feature type="chain" id="PRO_5046861402" description="Curli production assembly/transport component CsgG" evidence="6">
    <location>
        <begin position="22"/>
        <end position="239"/>
    </location>
</feature>
<keyword evidence="1" id="KW-1003">Cell membrane</keyword>
<accession>A0ABS1GH18</accession>
<reference evidence="7 8" key="1">
    <citation type="journal article" date="2021" name="Syst. Appl. Microbiol.">
        <title>Persephonella atlantica sp. nov.: How to adapt to physico-chemical gradients in high temperature hydrothermal habitats.</title>
        <authorList>
            <person name="Francois D.X."/>
            <person name="Godfroy A."/>
            <person name="Mathien C."/>
            <person name="Aube J."/>
            <person name="Cathalot C."/>
            <person name="Lesongeur F."/>
            <person name="L'Haridon S."/>
            <person name="Philippon X."/>
            <person name="Roussel E.G."/>
        </authorList>
    </citation>
    <scope>NUCLEOTIDE SEQUENCE [LARGE SCALE GENOMIC DNA]</scope>
    <source>
        <strain evidence="7 8">MO1340</strain>
    </source>
</reference>
<evidence type="ECO:0000313" key="7">
    <source>
        <dbReference type="EMBL" id="MBK3332224.1"/>
    </source>
</evidence>
<keyword evidence="3" id="KW-0472">Membrane</keyword>
<protein>
    <recommendedName>
        <fullName evidence="9">Curli production assembly/transport component CsgG</fullName>
    </recommendedName>
</protein>
<dbReference type="PANTHER" id="PTHR41164:SF1">
    <property type="entry name" value="CURLI PRODUCTION ASSEMBLY_TRANSPORT COMPONENT CSGG"/>
    <property type="match status" value="1"/>
</dbReference>
<evidence type="ECO:0008006" key="9">
    <source>
        <dbReference type="Google" id="ProtNLM"/>
    </source>
</evidence>
<dbReference type="InterPro" id="IPR005534">
    <property type="entry name" value="Curli_assmbl/transp-comp_CsgG"/>
</dbReference>
<dbReference type="Pfam" id="PF03783">
    <property type="entry name" value="CsgG"/>
    <property type="match status" value="2"/>
</dbReference>
<dbReference type="EMBL" id="JAACYA010000001">
    <property type="protein sequence ID" value="MBK3332224.1"/>
    <property type="molecule type" value="Genomic_DNA"/>
</dbReference>
<comment type="caution">
    <text evidence="7">The sequence shown here is derived from an EMBL/GenBank/DDBJ whole genome shotgun (WGS) entry which is preliminary data.</text>
</comment>
<evidence type="ECO:0000256" key="2">
    <source>
        <dbReference type="ARBA" id="ARBA00022729"/>
    </source>
</evidence>
<keyword evidence="4" id="KW-0564">Palmitate</keyword>
<evidence type="ECO:0000256" key="4">
    <source>
        <dbReference type="ARBA" id="ARBA00023139"/>
    </source>
</evidence>
<evidence type="ECO:0000256" key="1">
    <source>
        <dbReference type="ARBA" id="ARBA00022475"/>
    </source>
</evidence>
<evidence type="ECO:0000256" key="3">
    <source>
        <dbReference type="ARBA" id="ARBA00023136"/>
    </source>
</evidence>
<feature type="signal peptide" evidence="6">
    <location>
        <begin position="1"/>
        <end position="21"/>
    </location>
</feature>